<proteinExistence type="predicted"/>
<comment type="caution">
    <text evidence="2">The sequence shown here is derived from an EMBL/GenBank/DDBJ whole genome shotgun (WGS) entry which is preliminary data.</text>
</comment>
<evidence type="ECO:0000313" key="3">
    <source>
        <dbReference type="Proteomes" id="UP000639338"/>
    </source>
</evidence>
<feature type="compositionally biased region" description="Basic and acidic residues" evidence="1">
    <location>
        <begin position="47"/>
        <end position="62"/>
    </location>
</feature>
<evidence type="ECO:0000256" key="1">
    <source>
        <dbReference type="SAM" id="MobiDB-lite"/>
    </source>
</evidence>
<sequence>MMFLDLEQSALEENGLKEITYSEIKKPAITSVKILPPTKRITMNSKKQKEDSKDYNTKKEDPVLPIRSGKHGKK</sequence>
<dbReference type="EMBL" id="JACMRX010000006">
    <property type="protein sequence ID" value="KAF7987612.1"/>
    <property type="molecule type" value="Genomic_DNA"/>
</dbReference>
<feature type="region of interest" description="Disordered" evidence="1">
    <location>
        <begin position="39"/>
        <end position="74"/>
    </location>
</feature>
<name>A0A834XIS3_APHGI</name>
<dbReference type="Proteomes" id="UP000639338">
    <property type="component" value="Unassembled WGS sequence"/>
</dbReference>
<accession>A0A834XIS3</accession>
<protein>
    <submittedName>
        <fullName evidence="2">Uncharacterized protein</fullName>
    </submittedName>
</protein>
<dbReference type="AlphaFoldDB" id="A0A834XIS3"/>
<evidence type="ECO:0000313" key="2">
    <source>
        <dbReference type="EMBL" id="KAF7987612.1"/>
    </source>
</evidence>
<organism evidence="2 3">
    <name type="scientific">Aphidius gifuensis</name>
    <name type="common">Parasitoid wasp</name>
    <dbReference type="NCBI Taxonomy" id="684658"/>
    <lineage>
        <taxon>Eukaryota</taxon>
        <taxon>Metazoa</taxon>
        <taxon>Ecdysozoa</taxon>
        <taxon>Arthropoda</taxon>
        <taxon>Hexapoda</taxon>
        <taxon>Insecta</taxon>
        <taxon>Pterygota</taxon>
        <taxon>Neoptera</taxon>
        <taxon>Endopterygota</taxon>
        <taxon>Hymenoptera</taxon>
        <taxon>Apocrita</taxon>
        <taxon>Ichneumonoidea</taxon>
        <taxon>Braconidae</taxon>
        <taxon>Aphidiinae</taxon>
        <taxon>Aphidius</taxon>
    </lineage>
</organism>
<reference evidence="2 3" key="1">
    <citation type="submission" date="2020-08" db="EMBL/GenBank/DDBJ databases">
        <title>Aphidius gifuensis genome sequencing and assembly.</title>
        <authorList>
            <person name="Du Z."/>
        </authorList>
    </citation>
    <scope>NUCLEOTIDE SEQUENCE [LARGE SCALE GENOMIC DNA]</scope>
    <source>
        <strain evidence="2">YNYX2018</strain>
        <tissue evidence="2">Adults</tissue>
    </source>
</reference>
<keyword evidence="3" id="KW-1185">Reference proteome</keyword>
<gene>
    <name evidence="2" type="ORF">HCN44_003475</name>
</gene>